<organism evidence="1 2">
    <name type="scientific">Coniosporium uncinatum</name>
    <dbReference type="NCBI Taxonomy" id="93489"/>
    <lineage>
        <taxon>Eukaryota</taxon>
        <taxon>Fungi</taxon>
        <taxon>Dikarya</taxon>
        <taxon>Ascomycota</taxon>
        <taxon>Pezizomycotina</taxon>
        <taxon>Dothideomycetes</taxon>
        <taxon>Dothideomycetes incertae sedis</taxon>
        <taxon>Coniosporium</taxon>
    </lineage>
</organism>
<evidence type="ECO:0000313" key="2">
    <source>
        <dbReference type="Proteomes" id="UP001186974"/>
    </source>
</evidence>
<dbReference type="Proteomes" id="UP001186974">
    <property type="component" value="Unassembled WGS sequence"/>
</dbReference>
<proteinExistence type="predicted"/>
<protein>
    <submittedName>
        <fullName evidence="1">Uncharacterized protein</fullName>
    </submittedName>
</protein>
<name>A0ACC3DZR9_9PEZI</name>
<dbReference type="EMBL" id="JAWDJW010000002">
    <property type="protein sequence ID" value="KAK3082295.1"/>
    <property type="molecule type" value="Genomic_DNA"/>
</dbReference>
<sequence>MHHLSRPFWGCSTLKPTIPTLVTVFSRCLTTTQRRYATNDTLPNNNARPGSNRRAVTIANDDGRVRWSELSVGEKAARTTQQSFNLGIIALGVVMTGGVAYFLFTDVFSLDSKTSHFNRAVKRIREDPRCLEILGDSKTIRAFGEASWNRWTRNRHIASTVSKDKMGVDHMLMHFNVEGPRNHGVVHMHMIKRPQDEWQYRYLYLDVQQQPRIWLENADKDHNDQRASGKMFGVRWW</sequence>
<comment type="caution">
    <text evidence="1">The sequence shown here is derived from an EMBL/GenBank/DDBJ whole genome shotgun (WGS) entry which is preliminary data.</text>
</comment>
<accession>A0ACC3DZR9</accession>
<evidence type="ECO:0000313" key="1">
    <source>
        <dbReference type="EMBL" id="KAK3082295.1"/>
    </source>
</evidence>
<reference evidence="1" key="1">
    <citation type="submission" date="2024-09" db="EMBL/GenBank/DDBJ databases">
        <title>Black Yeasts Isolated from many extreme environments.</title>
        <authorList>
            <person name="Coleine C."/>
            <person name="Stajich J.E."/>
            <person name="Selbmann L."/>
        </authorList>
    </citation>
    <scope>NUCLEOTIDE SEQUENCE</scope>
    <source>
        <strain evidence="1">CCFEE 5737</strain>
    </source>
</reference>
<gene>
    <name evidence="1" type="ORF">LTS18_007851</name>
</gene>
<keyword evidence="2" id="KW-1185">Reference proteome</keyword>